<reference evidence="1 2" key="1">
    <citation type="submission" date="2020-08" db="EMBL/GenBank/DDBJ databases">
        <title>Complete Genome Sequence of Effusibacillus dendaii Strain skT53, Isolated from Farmland soil.</title>
        <authorList>
            <person name="Konishi T."/>
            <person name="Kawasaki H."/>
        </authorList>
    </citation>
    <scope>NUCLEOTIDE SEQUENCE [LARGE SCALE GENOMIC DNA]</scope>
    <source>
        <strain evidence="2">skT53</strain>
    </source>
</reference>
<dbReference type="SUPFAM" id="SSF54637">
    <property type="entry name" value="Thioesterase/thiol ester dehydrase-isomerase"/>
    <property type="match status" value="1"/>
</dbReference>
<evidence type="ECO:0000313" key="1">
    <source>
        <dbReference type="EMBL" id="BCJ86248.1"/>
    </source>
</evidence>
<dbReference type="RefSeq" id="WP_200760268.1">
    <property type="nucleotide sequence ID" value="NZ_AP023366.1"/>
</dbReference>
<dbReference type="GO" id="GO:0019171">
    <property type="term" value="F:(3R)-hydroxyacyl-[acyl-carrier-protein] dehydratase activity"/>
    <property type="evidence" value="ECO:0007669"/>
    <property type="project" value="TreeGrafter"/>
</dbReference>
<accession>A0A7I8D7X8</accession>
<evidence type="ECO:0008006" key="3">
    <source>
        <dbReference type="Google" id="ProtNLM"/>
    </source>
</evidence>
<dbReference type="InterPro" id="IPR029069">
    <property type="entry name" value="HotDog_dom_sf"/>
</dbReference>
<dbReference type="KEGG" id="eff:skT53_12330"/>
<dbReference type="AlphaFoldDB" id="A0A7I8D7X8"/>
<gene>
    <name evidence="1" type="ORF">skT53_12330</name>
</gene>
<dbReference type="PANTHER" id="PTHR28152">
    <property type="entry name" value="HYDROXYACYL-THIOESTER DEHYDRATASE TYPE 2, MITOCHONDRIAL"/>
    <property type="match status" value="1"/>
</dbReference>
<sequence>MTARTPTFEQVEVGYQLPPLIRKPTYVKLFRYSAITWNAHRIHYDQNYAKEEGYPDVLVQSHLHGAFLTQLCTDWAGPCGELKSLTVTVKRFAVPGDILTCHGIVVEKKREDGSGIVVVDLQEINQNGEICAPGRAEIKLPYFTLPAL</sequence>
<keyword evidence="2" id="KW-1185">Reference proteome</keyword>
<dbReference type="InterPro" id="IPR052741">
    <property type="entry name" value="Mitochondrial_HTD2"/>
</dbReference>
<dbReference type="Gene3D" id="3.10.129.10">
    <property type="entry name" value="Hotdog Thioesterase"/>
    <property type="match status" value="1"/>
</dbReference>
<dbReference type="PANTHER" id="PTHR28152:SF1">
    <property type="entry name" value="HYDROXYACYL-THIOESTER DEHYDRATASE TYPE 2, MITOCHONDRIAL"/>
    <property type="match status" value="1"/>
</dbReference>
<name>A0A7I8D7X8_9BACL</name>
<dbReference type="Proteomes" id="UP000593802">
    <property type="component" value="Chromosome"/>
</dbReference>
<protein>
    <recommendedName>
        <fullName evidence="3">Acyl dehydratase</fullName>
    </recommendedName>
</protein>
<dbReference type="EMBL" id="AP023366">
    <property type="protein sequence ID" value="BCJ86248.1"/>
    <property type="molecule type" value="Genomic_DNA"/>
</dbReference>
<organism evidence="1 2">
    <name type="scientific">Effusibacillus dendaii</name>
    <dbReference type="NCBI Taxonomy" id="2743772"/>
    <lineage>
        <taxon>Bacteria</taxon>
        <taxon>Bacillati</taxon>
        <taxon>Bacillota</taxon>
        <taxon>Bacilli</taxon>
        <taxon>Bacillales</taxon>
        <taxon>Alicyclobacillaceae</taxon>
        <taxon>Effusibacillus</taxon>
    </lineage>
</organism>
<evidence type="ECO:0000313" key="2">
    <source>
        <dbReference type="Proteomes" id="UP000593802"/>
    </source>
</evidence>
<proteinExistence type="predicted"/>